<reference evidence="2" key="1">
    <citation type="journal article" date="2020" name="Stud. Mycol.">
        <title>101 Dothideomycetes genomes: a test case for predicting lifestyles and emergence of pathogens.</title>
        <authorList>
            <person name="Haridas S."/>
            <person name="Albert R."/>
            <person name="Binder M."/>
            <person name="Bloem J."/>
            <person name="Labutti K."/>
            <person name="Salamov A."/>
            <person name="Andreopoulos B."/>
            <person name="Baker S."/>
            <person name="Barry K."/>
            <person name="Bills G."/>
            <person name="Bluhm B."/>
            <person name="Cannon C."/>
            <person name="Castanera R."/>
            <person name="Culley D."/>
            <person name="Daum C."/>
            <person name="Ezra D."/>
            <person name="Gonzalez J."/>
            <person name="Henrissat B."/>
            <person name="Kuo A."/>
            <person name="Liang C."/>
            <person name="Lipzen A."/>
            <person name="Lutzoni F."/>
            <person name="Magnuson J."/>
            <person name="Mondo S."/>
            <person name="Nolan M."/>
            <person name="Ohm R."/>
            <person name="Pangilinan J."/>
            <person name="Park H.-J."/>
            <person name="Ramirez L."/>
            <person name="Alfaro M."/>
            <person name="Sun H."/>
            <person name="Tritt A."/>
            <person name="Yoshinaga Y."/>
            <person name="Zwiers L.-H."/>
            <person name="Turgeon B."/>
            <person name="Goodwin S."/>
            <person name="Spatafora J."/>
            <person name="Crous P."/>
            <person name="Grigoriev I."/>
        </authorList>
    </citation>
    <scope>NUCLEOTIDE SEQUENCE</scope>
    <source>
        <strain evidence="2">CBS 161.51</strain>
    </source>
</reference>
<feature type="domain" description="Methyltransferase" evidence="1">
    <location>
        <begin position="55"/>
        <end position="151"/>
    </location>
</feature>
<protein>
    <recommendedName>
        <fullName evidence="1">Methyltransferase domain-containing protein</fullName>
    </recommendedName>
</protein>
<dbReference type="EMBL" id="ML976014">
    <property type="protein sequence ID" value="KAF1944757.1"/>
    <property type="molecule type" value="Genomic_DNA"/>
</dbReference>
<proteinExistence type="predicted"/>
<sequence>MAFNVQHQPKQAAALLQGQGKVSIYAATGGAVVADFAAHNLSLLPPFPPKSIIHDNACGAGTVSRLILSSKPPPSNPKIHATDTDQTFLDALQSDVLNNAWPIQVSNQRSEALSFPANYFTHSITNIAIFFTTSAGLDGAKEIHRTLQPGGTAMVNCWEALAWLAPFKLTHKVLRPEKPYPTPPVLWNDGTQIQKVMLEAGFAKDKMRVEKSEAWARTRDLRTWAELSWAFLGGLGGWTETDEARWDEAVDLMVKYMLEQPETETVDGEVRMKASQWIVIATK</sequence>
<gene>
    <name evidence="2" type="ORF">EJ02DRAFT_452101</name>
</gene>
<name>A0A6A5T6Q5_9PLEO</name>
<dbReference type="SUPFAM" id="SSF53335">
    <property type="entry name" value="S-adenosyl-L-methionine-dependent methyltransferases"/>
    <property type="match status" value="1"/>
</dbReference>
<dbReference type="InterPro" id="IPR029063">
    <property type="entry name" value="SAM-dependent_MTases_sf"/>
</dbReference>
<evidence type="ECO:0000313" key="3">
    <source>
        <dbReference type="Proteomes" id="UP000800038"/>
    </source>
</evidence>
<dbReference type="Pfam" id="PF13649">
    <property type="entry name" value="Methyltransf_25"/>
    <property type="match status" value="1"/>
</dbReference>
<dbReference type="Proteomes" id="UP000800038">
    <property type="component" value="Unassembled WGS sequence"/>
</dbReference>
<dbReference type="AlphaFoldDB" id="A0A6A5T6Q5"/>
<keyword evidence="3" id="KW-1185">Reference proteome</keyword>
<dbReference type="InterPro" id="IPR041698">
    <property type="entry name" value="Methyltransf_25"/>
</dbReference>
<evidence type="ECO:0000313" key="2">
    <source>
        <dbReference type="EMBL" id="KAF1944757.1"/>
    </source>
</evidence>
<dbReference type="Gene3D" id="3.40.50.150">
    <property type="entry name" value="Vaccinia Virus protein VP39"/>
    <property type="match status" value="1"/>
</dbReference>
<organism evidence="2 3">
    <name type="scientific">Clathrospora elynae</name>
    <dbReference type="NCBI Taxonomy" id="706981"/>
    <lineage>
        <taxon>Eukaryota</taxon>
        <taxon>Fungi</taxon>
        <taxon>Dikarya</taxon>
        <taxon>Ascomycota</taxon>
        <taxon>Pezizomycotina</taxon>
        <taxon>Dothideomycetes</taxon>
        <taxon>Pleosporomycetidae</taxon>
        <taxon>Pleosporales</taxon>
        <taxon>Diademaceae</taxon>
        <taxon>Clathrospora</taxon>
    </lineage>
</organism>
<accession>A0A6A5T6Q5</accession>
<evidence type="ECO:0000259" key="1">
    <source>
        <dbReference type="Pfam" id="PF13649"/>
    </source>
</evidence>
<dbReference type="OrthoDB" id="2013972at2759"/>